<organism evidence="2 3">
    <name type="scientific">Cupriavidus necator</name>
    <name type="common">Alcaligenes eutrophus</name>
    <name type="synonym">Ralstonia eutropha</name>
    <dbReference type="NCBI Taxonomy" id="106590"/>
    <lineage>
        <taxon>Bacteria</taxon>
        <taxon>Pseudomonadati</taxon>
        <taxon>Pseudomonadota</taxon>
        <taxon>Betaproteobacteria</taxon>
        <taxon>Burkholderiales</taxon>
        <taxon>Burkholderiaceae</taxon>
        <taxon>Cupriavidus</taxon>
    </lineage>
</organism>
<dbReference type="AlphaFoldDB" id="A0A1U9V198"/>
<dbReference type="Pfam" id="PF10617">
    <property type="entry name" value="DUF2474"/>
    <property type="match status" value="1"/>
</dbReference>
<gene>
    <name evidence="2" type="ORF">BJN34_31575</name>
</gene>
<keyword evidence="1" id="KW-0472">Membrane</keyword>
<dbReference type="Proteomes" id="UP000189627">
    <property type="component" value="Chromosome 2"/>
</dbReference>
<name>A0A1U9V198_CUPNE</name>
<dbReference type="InterPro" id="IPR018895">
    <property type="entry name" value="DUF2474"/>
</dbReference>
<keyword evidence="1" id="KW-0812">Transmembrane</keyword>
<dbReference type="EMBL" id="CP017758">
    <property type="protein sequence ID" value="AQV98417.1"/>
    <property type="molecule type" value="Genomic_DNA"/>
</dbReference>
<accession>A0A1U9V198</accession>
<dbReference type="RefSeq" id="WP_078200681.1">
    <property type="nucleotide sequence ID" value="NZ_CP017758.1"/>
</dbReference>
<evidence type="ECO:0000313" key="3">
    <source>
        <dbReference type="Proteomes" id="UP000189627"/>
    </source>
</evidence>
<reference evidence="3" key="1">
    <citation type="submission" date="2017-02" db="EMBL/GenBank/DDBJ databases">
        <title>Complete genome sequence of Cupriavidus necator strain NH9, a 3-chlorobenzoate degrader.</title>
        <authorList>
            <person name="Moriuchi R."/>
            <person name="Dohra H."/>
            <person name="Ogawa N."/>
        </authorList>
    </citation>
    <scope>NUCLEOTIDE SEQUENCE [LARGE SCALE GENOMIC DNA]</scope>
    <source>
        <strain evidence="3">NH9</strain>
    </source>
</reference>
<feature type="transmembrane region" description="Helical" evidence="1">
    <location>
        <begin position="21"/>
        <end position="42"/>
    </location>
</feature>
<evidence type="ECO:0000313" key="2">
    <source>
        <dbReference type="EMBL" id="AQV98417.1"/>
    </source>
</evidence>
<sequence>MARVLHSRGTARIATRLGWLLALWLAGVGTVFVCASLMKLLMRAVGLAN</sequence>
<protein>
    <submittedName>
        <fullName evidence="2">DUF2474 domain-containing protein</fullName>
    </submittedName>
</protein>
<keyword evidence="1" id="KW-1133">Transmembrane helix</keyword>
<dbReference type="KEGG" id="cuh:BJN34_31575"/>
<evidence type="ECO:0000256" key="1">
    <source>
        <dbReference type="SAM" id="Phobius"/>
    </source>
</evidence>
<proteinExistence type="predicted"/>